<dbReference type="RefSeq" id="WP_105934790.1">
    <property type="nucleotide sequence ID" value="NZ_PVNP01000124.1"/>
</dbReference>
<evidence type="ECO:0008006" key="3">
    <source>
        <dbReference type="Google" id="ProtNLM"/>
    </source>
</evidence>
<reference evidence="2" key="1">
    <citation type="journal article" date="2020" name="Int. J. Syst. Evol. Microbiol.">
        <title>Alteromonas alba sp. nov., a marine bacterium isolated from the seawater of the West Pacific Ocean.</title>
        <authorList>
            <person name="Sun C."/>
            <person name="Wu Y.-H."/>
            <person name="Xamxidin M."/>
            <person name="Cheng H."/>
            <person name="Xu X.-W."/>
        </authorList>
    </citation>
    <scope>NUCLEOTIDE SEQUENCE [LARGE SCALE GENOMIC DNA]</scope>
    <source>
        <strain evidence="2">190</strain>
    </source>
</reference>
<dbReference type="Proteomes" id="UP000238949">
    <property type="component" value="Unassembled WGS sequence"/>
</dbReference>
<gene>
    <name evidence="1" type="ORF">C6Y40_11965</name>
</gene>
<accession>A0A2S9VA28</accession>
<organism evidence="1 2">
    <name type="scientific">Alteromonas alba</name>
    <dbReference type="NCBI Taxonomy" id="2079529"/>
    <lineage>
        <taxon>Bacteria</taxon>
        <taxon>Pseudomonadati</taxon>
        <taxon>Pseudomonadota</taxon>
        <taxon>Gammaproteobacteria</taxon>
        <taxon>Alteromonadales</taxon>
        <taxon>Alteromonadaceae</taxon>
        <taxon>Alteromonas/Salinimonas group</taxon>
        <taxon>Alteromonas</taxon>
    </lineage>
</organism>
<name>A0A2S9VA28_9ALTE</name>
<sequence length="85" mass="9182">MLLPVTSAETPVTAGNTQVRIVHAASAAPTVGIYVSAPDAMLADEQPLATAEFTDATDLVQVPAMCILLLRLTVQWKVHCHSWYY</sequence>
<proteinExistence type="predicted"/>
<protein>
    <recommendedName>
        <fullName evidence="3">DUF4397 domain-containing protein</fullName>
    </recommendedName>
</protein>
<dbReference type="OrthoDB" id="9783299at2"/>
<comment type="caution">
    <text evidence="1">The sequence shown here is derived from an EMBL/GenBank/DDBJ whole genome shotgun (WGS) entry which is preliminary data.</text>
</comment>
<dbReference type="AlphaFoldDB" id="A0A2S9VA28"/>
<evidence type="ECO:0000313" key="2">
    <source>
        <dbReference type="Proteomes" id="UP000238949"/>
    </source>
</evidence>
<dbReference type="EMBL" id="PVNP01000124">
    <property type="protein sequence ID" value="PRO73327.1"/>
    <property type="molecule type" value="Genomic_DNA"/>
</dbReference>
<keyword evidence="2" id="KW-1185">Reference proteome</keyword>
<evidence type="ECO:0000313" key="1">
    <source>
        <dbReference type="EMBL" id="PRO73327.1"/>
    </source>
</evidence>